<dbReference type="EMBL" id="JBHMEY010000096">
    <property type="protein sequence ID" value="MFB9098859.1"/>
    <property type="molecule type" value="Genomic_DNA"/>
</dbReference>
<name>A0ABV5GTY7_9FLAO</name>
<protein>
    <submittedName>
        <fullName evidence="2">Cupin domain-containing protein</fullName>
    </submittedName>
</protein>
<keyword evidence="3" id="KW-1185">Reference proteome</keyword>
<feature type="domain" description="Cupin type-1" evidence="1">
    <location>
        <begin position="32"/>
        <end position="131"/>
    </location>
</feature>
<dbReference type="Pfam" id="PF00190">
    <property type="entry name" value="Cupin_1"/>
    <property type="match status" value="1"/>
</dbReference>
<dbReference type="Gene3D" id="2.60.120.10">
    <property type="entry name" value="Jelly Rolls"/>
    <property type="match status" value="1"/>
</dbReference>
<evidence type="ECO:0000313" key="3">
    <source>
        <dbReference type="Proteomes" id="UP001589607"/>
    </source>
</evidence>
<sequence>MASQNQLTFVNKAPEGVNEAYQSNNMPVTPHFEKNQFLTPHWHPNANEITTCTKGSGQVVLISPNPSSPHQQGTAIKNVYDMTVNQSVFIPKGYFHYFINTGTENFDLELTFSNPNFDILTLDNVVNLLPEYIRKPSLNGNPTIEILTVENKTETV</sequence>
<evidence type="ECO:0000313" key="2">
    <source>
        <dbReference type="EMBL" id="MFB9098859.1"/>
    </source>
</evidence>
<dbReference type="InterPro" id="IPR011051">
    <property type="entry name" value="RmlC_Cupin_sf"/>
</dbReference>
<dbReference type="Proteomes" id="UP001589607">
    <property type="component" value="Unassembled WGS sequence"/>
</dbReference>
<proteinExistence type="predicted"/>
<comment type="caution">
    <text evidence="2">The sequence shown here is derived from an EMBL/GenBank/DDBJ whole genome shotgun (WGS) entry which is preliminary data.</text>
</comment>
<accession>A0ABV5GTY7</accession>
<dbReference type="SUPFAM" id="SSF51182">
    <property type="entry name" value="RmlC-like cupins"/>
    <property type="match status" value="1"/>
</dbReference>
<dbReference type="InterPro" id="IPR006045">
    <property type="entry name" value="Cupin_1"/>
</dbReference>
<gene>
    <name evidence="2" type="ORF">ACFFVF_20320</name>
</gene>
<dbReference type="InterPro" id="IPR014710">
    <property type="entry name" value="RmlC-like_jellyroll"/>
</dbReference>
<organism evidence="2 3">
    <name type="scientific">Flavobacterium jumunjinense</name>
    <dbReference type="NCBI Taxonomy" id="998845"/>
    <lineage>
        <taxon>Bacteria</taxon>
        <taxon>Pseudomonadati</taxon>
        <taxon>Bacteroidota</taxon>
        <taxon>Flavobacteriia</taxon>
        <taxon>Flavobacteriales</taxon>
        <taxon>Flavobacteriaceae</taxon>
        <taxon>Flavobacterium</taxon>
    </lineage>
</organism>
<evidence type="ECO:0000259" key="1">
    <source>
        <dbReference type="Pfam" id="PF00190"/>
    </source>
</evidence>
<reference evidence="2 3" key="1">
    <citation type="submission" date="2024-09" db="EMBL/GenBank/DDBJ databases">
        <authorList>
            <person name="Sun Q."/>
            <person name="Mori K."/>
        </authorList>
    </citation>
    <scope>NUCLEOTIDE SEQUENCE [LARGE SCALE GENOMIC DNA]</scope>
    <source>
        <strain evidence="2 3">CECT 7955</strain>
    </source>
</reference>
<dbReference type="RefSeq" id="WP_236457197.1">
    <property type="nucleotide sequence ID" value="NZ_CBCSGE010000012.1"/>
</dbReference>